<protein>
    <submittedName>
        <fullName evidence="1">Uncharacterized protein</fullName>
    </submittedName>
</protein>
<gene>
    <name evidence="1" type="ORF">G163CM_34740</name>
</gene>
<accession>A0ABY3S7Y7</accession>
<reference evidence="1 2" key="1">
    <citation type="journal article" date="2022" name="Int. J. Syst. Evol. Microbiol.">
        <title>Pseudocitrobacter corydidari sp. nov., isolated from the Asian emerald cockroach Corydidarum magnifica.</title>
        <authorList>
            <person name="Guzman J."/>
            <person name="Poehlein A."/>
            <person name="Glaeser S.P."/>
            <person name="Schwengers O."/>
            <person name="Blom J."/>
            <person name="Hollensteiner J."/>
            <person name="Kampfer P."/>
            <person name="Vilcinskas A."/>
        </authorList>
    </citation>
    <scope>NUCLEOTIDE SEQUENCE [LARGE SCALE GENOMIC DNA]</scope>
    <source>
        <strain evidence="1">G163CM</strain>
    </source>
</reference>
<dbReference type="EMBL" id="CP087880">
    <property type="protein sequence ID" value="UGS42714.1"/>
    <property type="molecule type" value="Genomic_DNA"/>
</dbReference>
<proteinExistence type="predicted"/>
<sequence length="69" mass="7896">MWPLCCGTLLKDSFIIDLKWRFIHGEYLLGKYYFINNGVIFSKCFSPPRPLGVKKASPNRDGGSFILIL</sequence>
<evidence type="ECO:0000313" key="2">
    <source>
        <dbReference type="Proteomes" id="UP001199659"/>
    </source>
</evidence>
<dbReference type="Proteomes" id="UP001199659">
    <property type="component" value="Chromosome"/>
</dbReference>
<organism evidence="1 2">
    <name type="scientific">Pseudocitrobacter corydidari</name>
    <dbReference type="NCBI Taxonomy" id="2891570"/>
    <lineage>
        <taxon>Bacteria</taxon>
        <taxon>Pseudomonadati</taxon>
        <taxon>Pseudomonadota</taxon>
        <taxon>Gammaproteobacteria</taxon>
        <taxon>Enterobacterales</taxon>
        <taxon>Enterobacteriaceae</taxon>
        <taxon>Pseudocitrobacter</taxon>
    </lineage>
</organism>
<keyword evidence="2" id="KW-1185">Reference proteome</keyword>
<evidence type="ECO:0000313" key="1">
    <source>
        <dbReference type="EMBL" id="UGS42714.1"/>
    </source>
</evidence>
<name>A0ABY3S7Y7_9ENTR</name>